<organism evidence="2 3">
    <name type="scientific">Nonomuraea maheshkhaliensis</name>
    <dbReference type="NCBI Taxonomy" id="419590"/>
    <lineage>
        <taxon>Bacteria</taxon>
        <taxon>Bacillati</taxon>
        <taxon>Actinomycetota</taxon>
        <taxon>Actinomycetes</taxon>
        <taxon>Streptosporangiales</taxon>
        <taxon>Streptosporangiaceae</taxon>
        <taxon>Nonomuraea</taxon>
    </lineage>
</organism>
<evidence type="ECO:0000313" key="3">
    <source>
        <dbReference type="Proteomes" id="UP001500064"/>
    </source>
</evidence>
<evidence type="ECO:0000313" key="2">
    <source>
        <dbReference type="EMBL" id="GAA1612425.1"/>
    </source>
</evidence>
<gene>
    <name evidence="2" type="ORF">GCM10009733_005580</name>
</gene>
<reference evidence="2 3" key="1">
    <citation type="journal article" date="2019" name="Int. J. Syst. Evol. Microbiol.">
        <title>The Global Catalogue of Microorganisms (GCM) 10K type strain sequencing project: providing services to taxonomists for standard genome sequencing and annotation.</title>
        <authorList>
            <consortium name="The Broad Institute Genomics Platform"/>
            <consortium name="The Broad Institute Genome Sequencing Center for Infectious Disease"/>
            <person name="Wu L."/>
            <person name="Ma J."/>
        </authorList>
    </citation>
    <scope>NUCLEOTIDE SEQUENCE [LARGE SCALE GENOMIC DNA]</scope>
    <source>
        <strain evidence="2 3">JCM 13929</strain>
    </source>
</reference>
<keyword evidence="1" id="KW-0812">Transmembrane</keyword>
<feature type="transmembrane region" description="Helical" evidence="1">
    <location>
        <begin position="198"/>
        <end position="219"/>
    </location>
</feature>
<dbReference type="Proteomes" id="UP001500064">
    <property type="component" value="Unassembled WGS sequence"/>
</dbReference>
<keyword evidence="3" id="KW-1185">Reference proteome</keyword>
<sequence>MAIRRTTQVREVRPLGYCKLYREHLERIASACAELGPIKIDIDGHVEATEAADFTEVGKVYRITILTDLGESPSEFTVVLEKSAAHVEMTEPTTAMYGICSRIQDICREQRRALAIPEGAWPGAGVLVIGPCALSSILIFGSAEPALKWSLAPGIILAGFLTYTIMWLKATRNGGSAHLINTYEVDSPTFFQRTRDDWIVGAIWAAVGALAGGVIGYFVNEWS</sequence>
<accession>A0ABN2END6</accession>
<feature type="transmembrane region" description="Helical" evidence="1">
    <location>
        <begin position="120"/>
        <end position="143"/>
    </location>
</feature>
<proteinExistence type="predicted"/>
<dbReference type="EMBL" id="BAAAMU010000002">
    <property type="protein sequence ID" value="GAA1612425.1"/>
    <property type="molecule type" value="Genomic_DNA"/>
</dbReference>
<name>A0ABN2END6_9ACTN</name>
<keyword evidence="1" id="KW-0472">Membrane</keyword>
<protein>
    <submittedName>
        <fullName evidence="2">Uncharacterized protein</fullName>
    </submittedName>
</protein>
<keyword evidence="1" id="KW-1133">Transmembrane helix</keyword>
<comment type="caution">
    <text evidence="2">The sequence shown here is derived from an EMBL/GenBank/DDBJ whole genome shotgun (WGS) entry which is preliminary data.</text>
</comment>
<evidence type="ECO:0000256" key="1">
    <source>
        <dbReference type="SAM" id="Phobius"/>
    </source>
</evidence>
<feature type="transmembrane region" description="Helical" evidence="1">
    <location>
        <begin position="149"/>
        <end position="168"/>
    </location>
</feature>